<dbReference type="Gene3D" id="1.10.2020.10">
    <property type="entry name" value="uronate isomerase, domain 2, chain A"/>
    <property type="match status" value="1"/>
</dbReference>
<dbReference type="SUPFAM" id="SSF51556">
    <property type="entry name" value="Metallo-dependent hydrolases"/>
    <property type="match status" value="1"/>
</dbReference>
<dbReference type="Proteomes" id="UP000276741">
    <property type="component" value="Chromosome"/>
</dbReference>
<keyword evidence="3" id="KW-1185">Reference proteome</keyword>
<dbReference type="RefSeq" id="WP_126450377.1">
    <property type="nucleotide sequence ID" value="NZ_AP018553.1"/>
</dbReference>
<dbReference type="KEGG" id="sacd:HS1genome_1654"/>
<dbReference type="OrthoDB" id="191513at2157"/>
<reference evidence="2" key="1">
    <citation type="journal article" date="2014" name="Int. J. Syst. Evol. Microbiol.">
        <title>Complete genome sequence of Corynebacterium casei LMG S-19264T (=DSM 44701T), isolated from a smear-ripened cheese.</title>
        <authorList>
            <consortium name="US DOE Joint Genome Institute (JGI-PGF)"/>
            <person name="Walter F."/>
            <person name="Albersmeier A."/>
            <person name="Kalinowski J."/>
            <person name="Ruckert C."/>
        </authorList>
    </citation>
    <scope>NUCLEOTIDE SEQUENCE</scope>
    <source>
        <strain evidence="2">JCM 31740</strain>
    </source>
</reference>
<dbReference type="AlphaFoldDB" id="A0A348B513"/>
<dbReference type="Gene3D" id="3.20.20.140">
    <property type="entry name" value="Metal-dependent hydrolases"/>
    <property type="match status" value="1"/>
</dbReference>
<evidence type="ECO:0008006" key="4">
    <source>
        <dbReference type="Google" id="ProtNLM"/>
    </source>
</evidence>
<organism evidence="1 3">
    <name type="scientific">Sulfodiicoccus acidiphilus</name>
    <dbReference type="NCBI Taxonomy" id="1670455"/>
    <lineage>
        <taxon>Archaea</taxon>
        <taxon>Thermoproteota</taxon>
        <taxon>Thermoprotei</taxon>
        <taxon>Sulfolobales</taxon>
        <taxon>Sulfolobaceae</taxon>
        <taxon>Sulfodiicoccus</taxon>
    </lineage>
</organism>
<evidence type="ECO:0000313" key="1">
    <source>
        <dbReference type="EMBL" id="BBD73265.1"/>
    </source>
</evidence>
<dbReference type="InterPro" id="IPR032466">
    <property type="entry name" value="Metal_Hydrolase"/>
</dbReference>
<dbReference type="EMBL" id="AP018553">
    <property type="protein sequence ID" value="BBD73265.1"/>
    <property type="molecule type" value="Genomic_DNA"/>
</dbReference>
<evidence type="ECO:0000313" key="2">
    <source>
        <dbReference type="EMBL" id="GGT89499.1"/>
    </source>
</evidence>
<reference evidence="3" key="2">
    <citation type="submission" date="2018-04" db="EMBL/GenBank/DDBJ databases">
        <title>Complete genome sequence of Sulfodiicoccus acidiphilus strain HS-1.</title>
        <authorList>
            <person name="Sakai H.D."/>
            <person name="Kurosawa N."/>
        </authorList>
    </citation>
    <scope>NUCLEOTIDE SEQUENCE [LARGE SCALE GENOMIC DNA]</scope>
    <source>
        <strain evidence="3">HS-1</strain>
    </source>
</reference>
<reference evidence="1" key="3">
    <citation type="journal article" date="2019" name="BMC Res. Notes">
        <title>Complete genome sequence of the Sulfodiicoccus acidiphilus strain HS-1T, the first crenarchaeon that lacks polB3, isolated from an acidic hot spring in Ohwaku-dani, Hakone, Japan.</title>
        <authorList>
            <person name="Sakai H.D."/>
            <person name="Kurosawa N."/>
        </authorList>
    </citation>
    <scope>NUCLEOTIDE SEQUENCE</scope>
    <source>
        <strain evidence="1">HS-1</strain>
    </source>
</reference>
<reference evidence="2" key="4">
    <citation type="submission" date="2020-09" db="EMBL/GenBank/DDBJ databases">
        <authorList>
            <person name="Sun Q."/>
            <person name="Ohkuma M."/>
        </authorList>
    </citation>
    <scope>NUCLEOTIDE SEQUENCE</scope>
    <source>
        <strain evidence="2">JCM 31740</strain>
    </source>
</reference>
<dbReference type="GeneID" id="38667148"/>
<protein>
    <recommendedName>
        <fullName evidence="4">Glucuronate isomerase</fullName>
    </recommendedName>
</protein>
<gene>
    <name evidence="2" type="ORF">GCM10007116_04180</name>
    <name evidence="1" type="ORF">HS1genome_1654</name>
</gene>
<accession>A0A348B513</accession>
<dbReference type="EMBL" id="BMQS01000003">
    <property type="protein sequence ID" value="GGT89499.1"/>
    <property type="molecule type" value="Genomic_DNA"/>
</dbReference>
<proteinExistence type="predicted"/>
<evidence type="ECO:0000313" key="3">
    <source>
        <dbReference type="Proteomes" id="UP000276741"/>
    </source>
</evidence>
<name>A0A348B513_9CREN</name>
<dbReference type="Proteomes" id="UP000616143">
    <property type="component" value="Unassembled WGS sequence"/>
</dbReference>
<sequence>MSSYTRLKEHVDSVQLYDVHNHLTPGRLAHASAKDVLLYHYISTEVRSLGGTREEPTLEDLGRSLKYIRNTSTSWALARILRDLYGVSSLNEGNLKDVLRLIDQAALDENRAREVLSKARVRRSLLTLSPGTQVPQVDQDLFSFALRADAVSVDLSRESLVKLADAHKISLEDVVELGELMRRELGRVSPKAVTLGLSHLSLGKGRGSRGGQLLRLLVEGRELRGEDLRELRGFALRELLDSCLESKIPVQLMVGVERPVPGASPPDYATIGRELDLTSLFSEYMDLRFDLMNANPELDHKLAVISKNFPNVNLDGYWWYSNYPSTVERVLKTRLEMLPYVKVGGFFSDAYVADWVYGKAVTAREVTARTLSRMVDDGWLSLDLAIEVASALLWENQSRMYG</sequence>